<proteinExistence type="predicted"/>
<evidence type="ECO:0000256" key="1">
    <source>
        <dbReference type="SAM" id="Coils"/>
    </source>
</evidence>
<feature type="compositionally biased region" description="Low complexity" evidence="2">
    <location>
        <begin position="115"/>
        <end position="129"/>
    </location>
</feature>
<organism evidence="4 5">
    <name type="scientific">Colocasia esculenta</name>
    <name type="common">Wild taro</name>
    <name type="synonym">Arum esculentum</name>
    <dbReference type="NCBI Taxonomy" id="4460"/>
    <lineage>
        <taxon>Eukaryota</taxon>
        <taxon>Viridiplantae</taxon>
        <taxon>Streptophyta</taxon>
        <taxon>Embryophyta</taxon>
        <taxon>Tracheophyta</taxon>
        <taxon>Spermatophyta</taxon>
        <taxon>Magnoliopsida</taxon>
        <taxon>Liliopsida</taxon>
        <taxon>Araceae</taxon>
        <taxon>Aroideae</taxon>
        <taxon>Colocasieae</taxon>
        <taxon>Colocasia</taxon>
    </lineage>
</organism>
<feature type="coiled-coil region" evidence="1">
    <location>
        <begin position="249"/>
        <end position="297"/>
    </location>
</feature>
<protein>
    <submittedName>
        <fullName evidence="4">Uncharacterized protein</fullName>
    </submittedName>
</protein>
<accession>A0A843XAW3</accession>
<dbReference type="Proteomes" id="UP000652761">
    <property type="component" value="Unassembled WGS sequence"/>
</dbReference>
<feature type="non-terminal residue" evidence="4">
    <location>
        <position position="1"/>
    </location>
</feature>
<evidence type="ECO:0000256" key="3">
    <source>
        <dbReference type="SAM" id="Phobius"/>
    </source>
</evidence>
<feature type="region of interest" description="Disordered" evidence="2">
    <location>
        <begin position="92"/>
        <end position="129"/>
    </location>
</feature>
<keyword evidence="3" id="KW-1133">Transmembrane helix</keyword>
<gene>
    <name evidence="4" type="ORF">Taro_049457</name>
</gene>
<dbReference type="PANTHER" id="PTHR34462:SF1">
    <property type="entry name" value="OS05G0587400 PROTEIN"/>
    <property type="match status" value="1"/>
</dbReference>
<keyword evidence="3" id="KW-0472">Membrane</keyword>
<dbReference type="AlphaFoldDB" id="A0A843XAW3"/>
<sequence>MKSKTNMRLQRSQQRRQAQVEGPNWILIIGGALLSTLSIKLGSMLKEAFDTRRSSNTQNALTKSDCKVFACLCNHYSINTEVAISTMQSARDNGSVMWPSSPERLELPRKPFNQSNSSESPPSVSESGSDIFSKREVIYKLREQVKRRDEMILEMQAQITAIQKTITAHMAQSAHLQSQLDGTKRCLFDSEMEIQRLRKAIADHCVADAGSPTKPVTPQNWHADTVNGHANGFTDGVNDLEFNCALSGKGRDSERMDMLKQEIDELKEVIEGKEFLLQSYREQKTELSTKVKELQLRLTSQVPNML</sequence>
<evidence type="ECO:0000313" key="5">
    <source>
        <dbReference type="Proteomes" id="UP000652761"/>
    </source>
</evidence>
<name>A0A843XAW3_COLES</name>
<keyword evidence="5" id="KW-1185">Reference proteome</keyword>
<dbReference type="PANTHER" id="PTHR34462">
    <property type="entry name" value="OS05G0587400 PROTEIN"/>
    <property type="match status" value="1"/>
</dbReference>
<evidence type="ECO:0000256" key="2">
    <source>
        <dbReference type="SAM" id="MobiDB-lite"/>
    </source>
</evidence>
<reference evidence="4" key="1">
    <citation type="submission" date="2017-07" db="EMBL/GenBank/DDBJ databases">
        <title>Taro Niue Genome Assembly and Annotation.</title>
        <authorList>
            <person name="Atibalentja N."/>
            <person name="Keating K."/>
            <person name="Fields C.J."/>
        </authorList>
    </citation>
    <scope>NUCLEOTIDE SEQUENCE</scope>
    <source>
        <strain evidence="4">Niue_2</strain>
        <tissue evidence="4">Leaf</tissue>
    </source>
</reference>
<evidence type="ECO:0000313" key="4">
    <source>
        <dbReference type="EMBL" id="MQM16499.1"/>
    </source>
</evidence>
<comment type="caution">
    <text evidence="4">The sequence shown here is derived from an EMBL/GenBank/DDBJ whole genome shotgun (WGS) entry which is preliminary data.</text>
</comment>
<keyword evidence="1" id="KW-0175">Coiled coil</keyword>
<dbReference type="EMBL" id="NMUH01007036">
    <property type="protein sequence ID" value="MQM16499.1"/>
    <property type="molecule type" value="Genomic_DNA"/>
</dbReference>
<keyword evidence="3" id="KW-0812">Transmembrane</keyword>
<dbReference type="OrthoDB" id="1883104at2759"/>
<feature type="transmembrane region" description="Helical" evidence="3">
    <location>
        <begin position="25"/>
        <end position="45"/>
    </location>
</feature>